<evidence type="ECO:0000313" key="8">
    <source>
        <dbReference type="Proteomes" id="UP001218364"/>
    </source>
</evidence>
<evidence type="ECO:0000256" key="2">
    <source>
        <dbReference type="ARBA" id="ARBA00022803"/>
    </source>
</evidence>
<evidence type="ECO:0000256" key="1">
    <source>
        <dbReference type="ARBA" id="ARBA00022737"/>
    </source>
</evidence>
<keyword evidence="1" id="KW-0677">Repeat</keyword>
<dbReference type="Proteomes" id="UP001218364">
    <property type="component" value="Unassembled WGS sequence"/>
</dbReference>
<keyword evidence="7" id="KW-1185">Reference proteome</keyword>
<keyword evidence="4" id="KW-0732">Signal</keyword>
<accession>A0A1B0ZME2</accession>
<proteinExistence type="predicted"/>
<evidence type="ECO:0000313" key="7">
    <source>
        <dbReference type="Proteomes" id="UP000092565"/>
    </source>
</evidence>
<reference evidence="6 8" key="2">
    <citation type="submission" date="2023-02" db="EMBL/GenBank/DDBJ databases">
        <title>Population genomics of bacteria associated with diatom.</title>
        <authorList>
            <person name="Xie J."/>
            <person name="Wang H."/>
        </authorList>
    </citation>
    <scope>NUCLEOTIDE SEQUENCE [LARGE SCALE GENOMIC DNA]</scope>
    <source>
        <strain evidence="6 8">PT47_8</strain>
    </source>
</reference>
<dbReference type="AlphaFoldDB" id="A0A1B0ZME2"/>
<name>A0A1B0ZME2_9RHOB</name>
<protein>
    <submittedName>
        <fullName evidence="6">Tetratricopeptide repeat protein</fullName>
    </submittedName>
</protein>
<dbReference type="InterPro" id="IPR013105">
    <property type="entry name" value="TPR_2"/>
</dbReference>
<evidence type="ECO:0000256" key="4">
    <source>
        <dbReference type="SAM" id="SignalP"/>
    </source>
</evidence>
<keyword evidence="2 3" id="KW-0802">TPR repeat</keyword>
<gene>
    <name evidence="5" type="ORF">JL2886_00388</name>
    <name evidence="6" type="ORF">PXK24_04270</name>
</gene>
<reference evidence="5 7" key="1">
    <citation type="submission" date="2016-04" db="EMBL/GenBank/DDBJ databases">
        <authorList>
            <person name="Evans L.H."/>
            <person name="Alamgir A."/>
            <person name="Owens N."/>
            <person name="Weber N.D."/>
            <person name="Virtaneva K."/>
            <person name="Barbian K."/>
            <person name="Babar A."/>
            <person name="Rosenke K."/>
        </authorList>
    </citation>
    <scope>NUCLEOTIDE SEQUENCE [LARGE SCALE GENOMIC DNA]</scope>
    <source>
        <strain evidence="5 7">JL2886</strain>
    </source>
</reference>
<dbReference type="OrthoDB" id="8592798at2"/>
<dbReference type="RefSeq" id="WP_065270459.1">
    <property type="nucleotide sequence ID" value="NZ_CP015124.1"/>
</dbReference>
<sequence>MRAIVLATVMSLPAMSLSGAAFAAGDNTFTAPTTTQTTKECTGAQVWDEKKGKCVDAKDSALDADTLYDAVRELAYAGRLKDAQMVLAAMPDQSEGRVLTYWGFTARKLGQPDEANAYYQRAIATDPDNLLARSYMGQGFVEEGKLGLALAQWKEIRARGGTGSWPEVSLYKALQSGQTSSY</sequence>
<feature type="repeat" description="TPR" evidence="3">
    <location>
        <begin position="96"/>
        <end position="129"/>
    </location>
</feature>
<dbReference type="PATRIC" id="fig|60890.4.peg.373"/>
<dbReference type="Gene3D" id="1.25.40.10">
    <property type="entry name" value="Tetratricopeptide repeat domain"/>
    <property type="match status" value="1"/>
</dbReference>
<dbReference type="InterPro" id="IPR011990">
    <property type="entry name" value="TPR-like_helical_dom_sf"/>
</dbReference>
<dbReference type="EMBL" id="CP015124">
    <property type="protein sequence ID" value="ANP35320.1"/>
    <property type="molecule type" value="Genomic_DNA"/>
</dbReference>
<dbReference type="Proteomes" id="UP000092565">
    <property type="component" value="Chromosome"/>
</dbReference>
<dbReference type="Pfam" id="PF07719">
    <property type="entry name" value="TPR_2"/>
    <property type="match status" value="1"/>
</dbReference>
<dbReference type="SUPFAM" id="SSF48452">
    <property type="entry name" value="TPR-like"/>
    <property type="match status" value="1"/>
</dbReference>
<organism evidence="5 7">
    <name type="scientific">Phaeobacter gallaeciensis</name>
    <dbReference type="NCBI Taxonomy" id="60890"/>
    <lineage>
        <taxon>Bacteria</taxon>
        <taxon>Pseudomonadati</taxon>
        <taxon>Pseudomonadota</taxon>
        <taxon>Alphaproteobacteria</taxon>
        <taxon>Rhodobacterales</taxon>
        <taxon>Roseobacteraceae</taxon>
        <taxon>Phaeobacter</taxon>
    </lineage>
</organism>
<evidence type="ECO:0000313" key="6">
    <source>
        <dbReference type="EMBL" id="MDE4164894.1"/>
    </source>
</evidence>
<evidence type="ECO:0000313" key="5">
    <source>
        <dbReference type="EMBL" id="ANP35320.1"/>
    </source>
</evidence>
<dbReference type="InterPro" id="IPR019734">
    <property type="entry name" value="TPR_rpt"/>
</dbReference>
<feature type="signal peptide" evidence="4">
    <location>
        <begin position="1"/>
        <end position="23"/>
    </location>
</feature>
<dbReference type="PROSITE" id="PS50005">
    <property type="entry name" value="TPR"/>
    <property type="match status" value="1"/>
</dbReference>
<feature type="chain" id="PRO_5044369937" evidence="4">
    <location>
        <begin position="24"/>
        <end position="182"/>
    </location>
</feature>
<evidence type="ECO:0000256" key="3">
    <source>
        <dbReference type="PROSITE-ProRule" id="PRU00339"/>
    </source>
</evidence>
<dbReference type="EMBL" id="JARCJK010000001">
    <property type="protein sequence ID" value="MDE4164894.1"/>
    <property type="molecule type" value="Genomic_DNA"/>
</dbReference>